<protein>
    <recommendedName>
        <fullName evidence="8">Carbamoyltransferase</fullName>
        <ecNumber evidence="8">6.2.-.-</ecNumber>
    </recommendedName>
</protein>
<evidence type="ECO:0000313" key="12">
    <source>
        <dbReference type="EMBL" id="SNZ06924.1"/>
    </source>
</evidence>
<feature type="domain" description="YrdC-like" evidence="11">
    <location>
        <begin position="201"/>
        <end position="386"/>
    </location>
</feature>
<comment type="similarity">
    <text evidence="2 8">Belongs to the carbamoyltransferase HypF family.</text>
</comment>
<gene>
    <name evidence="12" type="ORF">SAMN06265182_0845</name>
</gene>
<evidence type="ECO:0000259" key="11">
    <source>
        <dbReference type="PROSITE" id="PS51163"/>
    </source>
</evidence>
<keyword evidence="12" id="KW-0808">Transferase</keyword>
<reference evidence="13" key="1">
    <citation type="submission" date="2017-09" db="EMBL/GenBank/DDBJ databases">
        <authorList>
            <person name="Varghese N."/>
            <person name="Submissions S."/>
        </authorList>
    </citation>
    <scope>NUCLEOTIDE SEQUENCE [LARGE SCALE GENOMIC DNA]</scope>
    <source>
        <strain evidence="13">DSM 15103</strain>
    </source>
</reference>
<dbReference type="InterPro" id="IPR041440">
    <property type="entry name" value="HypF_C"/>
</dbReference>
<dbReference type="Pfam" id="PF01300">
    <property type="entry name" value="Sua5_yciO_yrdC"/>
    <property type="match status" value="1"/>
</dbReference>
<dbReference type="PANTHER" id="PTHR42959">
    <property type="entry name" value="CARBAMOYLTRANSFERASE"/>
    <property type="match status" value="1"/>
</dbReference>
<evidence type="ECO:0000256" key="3">
    <source>
        <dbReference type="ARBA" id="ARBA00022598"/>
    </source>
</evidence>
<dbReference type="AlphaFoldDB" id="A0A285NBQ5"/>
<dbReference type="InterPro" id="IPR004421">
    <property type="entry name" value="Carbamoyltransferase_HypF"/>
</dbReference>
<evidence type="ECO:0000256" key="2">
    <source>
        <dbReference type="ARBA" id="ARBA00008097"/>
    </source>
</evidence>
<name>A0A285NBQ5_9AQUI</name>
<dbReference type="Gene3D" id="3.90.870.50">
    <property type="match status" value="1"/>
</dbReference>
<dbReference type="Pfam" id="PF07503">
    <property type="entry name" value="zf-HYPF"/>
    <property type="match status" value="2"/>
</dbReference>
<dbReference type="SUPFAM" id="SSF55821">
    <property type="entry name" value="YrdC/RibB"/>
    <property type="match status" value="1"/>
</dbReference>
<proteinExistence type="inferred from homology"/>
<evidence type="ECO:0000256" key="1">
    <source>
        <dbReference type="ARBA" id="ARBA00004711"/>
    </source>
</evidence>
<evidence type="ECO:0000259" key="10">
    <source>
        <dbReference type="PROSITE" id="PS51160"/>
    </source>
</evidence>
<evidence type="ECO:0000256" key="8">
    <source>
        <dbReference type="PIRNR" id="PIRNR006256"/>
    </source>
</evidence>
<dbReference type="Proteomes" id="UP000219036">
    <property type="component" value="Unassembled WGS sequence"/>
</dbReference>
<comment type="catalytic activity">
    <reaction evidence="9">
        <text>an acyl phosphate + H2O = a carboxylate + phosphate + H(+)</text>
        <dbReference type="Rhea" id="RHEA:14965"/>
        <dbReference type="ChEBI" id="CHEBI:15377"/>
        <dbReference type="ChEBI" id="CHEBI:15378"/>
        <dbReference type="ChEBI" id="CHEBI:29067"/>
        <dbReference type="ChEBI" id="CHEBI:43474"/>
        <dbReference type="ChEBI" id="CHEBI:59918"/>
        <dbReference type="EC" id="3.6.1.7"/>
    </reaction>
</comment>
<feature type="domain" description="Acylphosphatase-like" evidence="10">
    <location>
        <begin position="4"/>
        <end position="90"/>
    </location>
</feature>
<dbReference type="Pfam" id="PF22521">
    <property type="entry name" value="HypF_C_2"/>
    <property type="match status" value="1"/>
</dbReference>
<dbReference type="GO" id="GO:0003725">
    <property type="term" value="F:double-stranded RNA binding"/>
    <property type="evidence" value="ECO:0007669"/>
    <property type="project" value="InterPro"/>
</dbReference>
<dbReference type="InterPro" id="IPR001792">
    <property type="entry name" value="Acylphosphatase-like_dom"/>
</dbReference>
<dbReference type="InterPro" id="IPR011125">
    <property type="entry name" value="Znf_HypF"/>
</dbReference>
<dbReference type="InterPro" id="IPR006070">
    <property type="entry name" value="Sua5-like_dom"/>
</dbReference>
<feature type="active site" evidence="9">
    <location>
        <position position="37"/>
    </location>
</feature>
<dbReference type="PIRSF" id="PIRSF006256">
    <property type="entry name" value="CMPcnvr_hdrg_mat"/>
    <property type="match status" value="1"/>
</dbReference>
<dbReference type="GO" id="GO:0051604">
    <property type="term" value="P:protein maturation"/>
    <property type="evidence" value="ECO:0007669"/>
    <property type="project" value="TreeGrafter"/>
</dbReference>
<dbReference type="Gene3D" id="3.30.110.120">
    <property type="match status" value="1"/>
</dbReference>
<keyword evidence="6" id="KW-0862">Zinc</keyword>
<dbReference type="PROSITE" id="PS51160">
    <property type="entry name" value="ACYLPHOSPHATASE_3"/>
    <property type="match status" value="1"/>
</dbReference>
<sequence length="748" mass="85698">MKKHIKIHITGAVQGVGFRPFVYNLAKKLGLKGYVINDTHGVVIEVEGKEKEINRFLISLQTEKPPLAHIFSQEIEELPLSDFKDFQIKKSEQTGKKEVFILPDISTCTECLKELTDPEDRRYRYPFINCTNCGPRFTIIERLPYDRPNITMKKFKMCPSCEKEYKDPNNRRFHAQPNACPVCGPYISLYTSDGKLVSERDKALEECINLLNEGKIIAVKGIGGFHLVCDATNNNTIETLRNRKKRGEKPFAIMFKDIEQIKQYADITDFEEAVILSPEKPIVIVRKKENTDLSSKVAPDLDRIGVFLPYSPLHFLLLKDYGRPLVMTSANLSDEPIVKENEEAFEKLSIFTDYILVHNRDIKNRVDDSVVRVINKKISFIRRSRGFAPLPVKLPFKLNRKVLAVGGHQKNTIAIGFDDKGFLSQHIGDLETADACRNFEEIVYSFFELYDFSPELVISDLHPLYHSTKWAKDFSEKNNIPLFQIQHHYAHTLSLMAENQIKDEKIFALSWDGTGYGEDGNLWGGEFLVADYEGYERIFHFDYFRLIGGEKAIKEPRRVALSILFEIFGKNLPDMPTVRAFKEKEIGIFYKMWEKGINSPLSSSTGRLFDAAASILGIRQILSYEGQSGMIMENFYRWDVNDCYSFEIKNGIDWRPIFVEMIQDRSDISVKVSKFINTLACIAIESYQQKGEGMKLGLTGGVFQNKFLTEKIVQLSEKENIPVILHKKVPPNDGGLSLGQLVYRIKSF</sequence>
<accession>A0A285NBQ5</accession>
<keyword evidence="5" id="KW-0863">Zinc-finger</keyword>
<dbReference type="InterPro" id="IPR055128">
    <property type="entry name" value="HypF_C_2"/>
</dbReference>
<comment type="pathway">
    <text evidence="1">Protein modification; [NiFe] hydrogenase maturation.</text>
</comment>
<keyword evidence="9" id="KW-0378">Hydrolase</keyword>
<dbReference type="InterPro" id="IPR036046">
    <property type="entry name" value="Acylphosphatase-like_dom_sf"/>
</dbReference>
<evidence type="ECO:0000256" key="6">
    <source>
        <dbReference type="ARBA" id="ARBA00022833"/>
    </source>
</evidence>
<dbReference type="EC" id="6.2.-.-" evidence="8"/>
<dbReference type="GO" id="GO:0016874">
    <property type="term" value="F:ligase activity"/>
    <property type="evidence" value="ECO:0007669"/>
    <property type="project" value="UniProtKB-UniRule"/>
</dbReference>
<evidence type="ECO:0000256" key="9">
    <source>
        <dbReference type="PROSITE-ProRule" id="PRU00520"/>
    </source>
</evidence>
<dbReference type="NCBIfam" id="TIGR00143">
    <property type="entry name" value="hypF"/>
    <property type="match status" value="1"/>
</dbReference>
<dbReference type="PANTHER" id="PTHR42959:SF1">
    <property type="entry name" value="CARBAMOYLTRANSFERASE HYPF"/>
    <property type="match status" value="1"/>
</dbReference>
<dbReference type="UniPathway" id="UPA00335"/>
<dbReference type="GO" id="GO:0008270">
    <property type="term" value="F:zinc ion binding"/>
    <property type="evidence" value="ECO:0007669"/>
    <property type="project" value="UniProtKB-KW"/>
</dbReference>
<dbReference type="Gene3D" id="3.30.420.40">
    <property type="match status" value="1"/>
</dbReference>
<keyword evidence="4" id="KW-0479">Metal-binding</keyword>
<evidence type="ECO:0000256" key="5">
    <source>
        <dbReference type="ARBA" id="ARBA00022771"/>
    </source>
</evidence>
<dbReference type="InterPro" id="IPR017945">
    <property type="entry name" value="DHBP_synth_RibB-like_a/b_dom"/>
</dbReference>
<dbReference type="PROSITE" id="PS51163">
    <property type="entry name" value="YRDC"/>
    <property type="match status" value="1"/>
</dbReference>
<dbReference type="GO" id="GO:0003998">
    <property type="term" value="F:acylphosphatase activity"/>
    <property type="evidence" value="ECO:0007669"/>
    <property type="project" value="UniProtKB-EC"/>
</dbReference>
<dbReference type="SUPFAM" id="SSF54975">
    <property type="entry name" value="Acylphosphatase/BLUF domain-like"/>
    <property type="match status" value="1"/>
</dbReference>
<evidence type="ECO:0000256" key="4">
    <source>
        <dbReference type="ARBA" id="ARBA00022723"/>
    </source>
</evidence>
<dbReference type="PROSITE" id="PS00150">
    <property type="entry name" value="ACYLPHOSPHATASE_1"/>
    <property type="match status" value="1"/>
</dbReference>
<dbReference type="Gene3D" id="3.30.420.360">
    <property type="match status" value="1"/>
</dbReference>
<organism evidence="12 13">
    <name type="scientific">Persephonella hydrogeniphila</name>
    <dbReference type="NCBI Taxonomy" id="198703"/>
    <lineage>
        <taxon>Bacteria</taxon>
        <taxon>Pseudomonadati</taxon>
        <taxon>Aquificota</taxon>
        <taxon>Aquificia</taxon>
        <taxon>Aquificales</taxon>
        <taxon>Hydrogenothermaceae</taxon>
        <taxon>Persephonella</taxon>
    </lineage>
</organism>
<dbReference type="InterPro" id="IPR017968">
    <property type="entry name" value="Acylphosphatase_CS"/>
</dbReference>
<feature type="active site" evidence="9">
    <location>
        <position position="19"/>
    </location>
</feature>
<dbReference type="InterPro" id="IPR051060">
    <property type="entry name" value="Carbamoyltrans_HypF-like"/>
</dbReference>
<comment type="catalytic activity">
    <reaction evidence="7">
        <text>C-terminal L-cysteinyl-[HypE protein] + carbamoyl phosphate + ATP + H2O = C-terminal S-carboxamide-L-cysteinyl-[HypE protein] + AMP + phosphate + diphosphate + H(+)</text>
        <dbReference type="Rhea" id="RHEA:55636"/>
        <dbReference type="Rhea" id="RHEA-COMP:14247"/>
        <dbReference type="Rhea" id="RHEA-COMP:14392"/>
        <dbReference type="ChEBI" id="CHEBI:15377"/>
        <dbReference type="ChEBI" id="CHEBI:15378"/>
        <dbReference type="ChEBI" id="CHEBI:30616"/>
        <dbReference type="ChEBI" id="CHEBI:33019"/>
        <dbReference type="ChEBI" id="CHEBI:43474"/>
        <dbReference type="ChEBI" id="CHEBI:58228"/>
        <dbReference type="ChEBI" id="CHEBI:76913"/>
        <dbReference type="ChEBI" id="CHEBI:139126"/>
        <dbReference type="ChEBI" id="CHEBI:456215"/>
    </reaction>
</comment>
<evidence type="ECO:0000256" key="7">
    <source>
        <dbReference type="ARBA" id="ARBA00048220"/>
    </source>
</evidence>
<dbReference type="EMBL" id="OBEI01000002">
    <property type="protein sequence ID" value="SNZ06924.1"/>
    <property type="molecule type" value="Genomic_DNA"/>
</dbReference>
<keyword evidence="3" id="KW-0436">Ligase</keyword>
<evidence type="ECO:0000313" key="13">
    <source>
        <dbReference type="Proteomes" id="UP000219036"/>
    </source>
</evidence>
<dbReference type="Pfam" id="PF00708">
    <property type="entry name" value="Acylphosphatase"/>
    <property type="match status" value="1"/>
</dbReference>
<dbReference type="GO" id="GO:0016743">
    <property type="term" value="F:carboxyl- or carbamoyltransferase activity"/>
    <property type="evidence" value="ECO:0007669"/>
    <property type="project" value="UniProtKB-UniRule"/>
</dbReference>
<keyword evidence="13" id="KW-1185">Reference proteome</keyword>
<dbReference type="Pfam" id="PF17788">
    <property type="entry name" value="HypF_C"/>
    <property type="match status" value="1"/>
</dbReference>
<dbReference type="OrthoDB" id="9808093at2"/>
<dbReference type="RefSeq" id="WP_097000017.1">
    <property type="nucleotide sequence ID" value="NZ_OBEI01000002.1"/>
</dbReference>